<dbReference type="SUPFAM" id="SSF46785">
    <property type="entry name" value="Winged helix' DNA-binding domain"/>
    <property type="match status" value="1"/>
</dbReference>
<evidence type="ECO:0000259" key="1">
    <source>
        <dbReference type="PROSITE" id="PS50987"/>
    </source>
</evidence>
<dbReference type="SMART" id="SM00418">
    <property type="entry name" value="HTH_ARSR"/>
    <property type="match status" value="1"/>
</dbReference>
<dbReference type="AlphaFoldDB" id="A0A8S8XBY0"/>
<dbReference type="PROSITE" id="PS50987">
    <property type="entry name" value="HTH_ARSR_2"/>
    <property type="match status" value="1"/>
</dbReference>
<dbReference type="Pfam" id="PF01022">
    <property type="entry name" value="HTH_5"/>
    <property type="match status" value="1"/>
</dbReference>
<dbReference type="Gene3D" id="1.10.10.10">
    <property type="entry name" value="Winged helix-like DNA-binding domain superfamily/Winged helix DNA-binding domain"/>
    <property type="match status" value="1"/>
</dbReference>
<dbReference type="InterPro" id="IPR013216">
    <property type="entry name" value="Methyltransf_11"/>
</dbReference>
<evidence type="ECO:0000313" key="3">
    <source>
        <dbReference type="Proteomes" id="UP000681075"/>
    </source>
</evidence>
<comment type="caution">
    <text evidence="2">The sequence shown here is derived from an EMBL/GenBank/DDBJ whole genome shotgun (WGS) entry which is preliminary data.</text>
</comment>
<dbReference type="EMBL" id="BOPV01000001">
    <property type="protein sequence ID" value="GIL38716.1"/>
    <property type="molecule type" value="Genomic_DNA"/>
</dbReference>
<dbReference type="NCBIfam" id="NF033788">
    <property type="entry name" value="HTH_metalloreg"/>
    <property type="match status" value="1"/>
</dbReference>
<dbReference type="CDD" id="cd00090">
    <property type="entry name" value="HTH_ARSR"/>
    <property type="match status" value="1"/>
</dbReference>
<dbReference type="Pfam" id="PF08241">
    <property type="entry name" value="Methyltransf_11"/>
    <property type="match status" value="1"/>
</dbReference>
<dbReference type="PRINTS" id="PR00778">
    <property type="entry name" value="HTHARSR"/>
</dbReference>
<proteinExistence type="predicted"/>
<dbReference type="InterPro" id="IPR001845">
    <property type="entry name" value="HTH_ArsR_DNA-bd_dom"/>
</dbReference>
<dbReference type="PANTHER" id="PTHR42912">
    <property type="entry name" value="METHYLTRANSFERASE"/>
    <property type="match status" value="1"/>
</dbReference>
<organism evidence="2 3">
    <name type="scientific">Roseiterribacter gracilis</name>
    <dbReference type="NCBI Taxonomy" id="2812848"/>
    <lineage>
        <taxon>Bacteria</taxon>
        <taxon>Pseudomonadati</taxon>
        <taxon>Pseudomonadota</taxon>
        <taxon>Alphaproteobacteria</taxon>
        <taxon>Rhodospirillales</taxon>
        <taxon>Roseiterribacteraceae</taxon>
        <taxon>Roseiterribacter</taxon>
    </lineage>
</organism>
<reference evidence="2" key="1">
    <citation type="submission" date="2021-02" db="EMBL/GenBank/DDBJ databases">
        <title>Genome sequence of Rhodospirillales sp. strain TMPK1 isolated from soil.</title>
        <authorList>
            <person name="Nakai R."/>
            <person name="Kusada H."/>
            <person name="Tamaki H."/>
        </authorList>
    </citation>
    <scope>NUCLEOTIDE SEQUENCE</scope>
    <source>
        <strain evidence="2">TMPK1</strain>
    </source>
</reference>
<accession>A0A8S8XBY0</accession>
<dbReference type="GO" id="GO:0003700">
    <property type="term" value="F:DNA-binding transcription factor activity"/>
    <property type="evidence" value="ECO:0007669"/>
    <property type="project" value="InterPro"/>
</dbReference>
<dbReference type="CDD" id="cd02440">
    <property type="entry name" value="AdoMet_MTases"/>
    <property type="match status" value="1"/>
</dbReference>
<name>A0A8S8XBY0_9PROT</name>
<dbReference type="GO" id="GO:0008757">
    <property type="term" value="F:S-adenosylmethionine-dependent methyltransferase activity"/>
    <property type="evidence" value="ECO:0007669"/>
    <property type="project" value="InterPro"/>
</dbReference>
<dbReference type="PANTHER" id="PTHR42912:SF93">
    <property type="entry name" value="N6-ADENOSINE-METHYLTRANSFERASE TMT1A"/>
    <property type="match status" value="1"/>
</dbReference>
<dbReference type="InterPro" id="IPR029063">
    <property type="entry name" value="SAM-dependent_MTases_sf"/>
</dbReference>
<dbReference type="InterPro" id="IPR036388">
    <property type="entry name" value="WH-like_DNA-bd_sf"/>
</dbReference>
<feature type="domain" description="HTH arsR-type" evidence="1">
    <location>
        <begin position="1"/>
        <end position="90"/>
    </location>
</feature>
<dbReference type="RefSeq" id="WP_420241771.1">
    <property type="nucleotide sequence ID" value="NZ_BOPV01000001.1"/>
</dbReference>
<dbReference type="InterPro" id="IPR036390">
    <property type="entry name" value="WH_DNA-bd_sf"/>
</dbReference>
<dbReference type="InterPro" id="IPR050508">
    <property type="entry name" value="Methyltransf_Superfamily"/>
</dbReference>
<protein>
    <submittedName>
        <fullName evidence="2">ArsR family transcriptional regulator</fullName>
    </submittedName>
</protein>
<dbReference type="SUPFAM" id="SSF53335">
    <property type="entry name" value="S-adenosyl-L-methionine-dependent methyltransferases"/>
    <property type="match status" value="1"/>
</dbReference>
<gene>
    <name evidence="2" type="ORF">TMPK1_09530</name>
</gene>
<keyword evidence="3" id="KW-1185">Reference proteome</keyword>
<evidence type="ECO:0000313" key="2">
    <source>
        <dbReference type="EMBL" id="GIL38716.1"/>
    </source>
</evidence>
<dbReference type="InterPro" id="IPR011991">
    <property type="entry name" value="ArsR-like_HTH"/>
</dbReference>
<dbReference type="Proteomes" id="UP000681075">
    <property type="component" value="Unassembled WGS sequence"/>
</dbReference>
<dbReference type="Gene3D" id="3.40.50.150">
    <property type="entry name" value="Vaccinia Virus protein VP39"/>
    <property type="match status" value="1"/>
</dbReference>
<sequence length="324" mass="35939">MDELLSALKAAAEPTRLRLLALCARADLTVTELVKLLGQSQPRLSRHLKLLADAGLLDRLQEGAFAYWRLAQRGPGAPIARQLIEALPSDDPVLIADGNRLDELRRTRSDRAETYFRDVAASWDGIRSLHVDEAEVEQALLKLVPQRKVHDLLDLGTGTGRMLQLLAPRAEQATGVDRSREMLAIARARLDEAGLRHCVVRQADMARLPFDDASFDLIVCHMALHYAEAPPEIVAEAARVLRPGGTLLLIDFAPHDRDVLQREHAHRWLGFEPASLARWCRDAGLHPLPPATLAGGELTVTVLRADRRAELNFSDDARELRVGH</sequence>